<dbReference type="PANTHER" id="PTHR11373">
    <property type="entry name" value="DEOXYNUCLEOSIDE TRIPHOSPHATE TRIPHOSPHOHYDROLASE"/>
    <property type="match status" value="1"/>
</dbReference>
<dbReference type="Pfam" id="PF01966">
    <property type="entry name" value="HD"/>
    <property type="match status" value="1"/>
</dbReference>
<dbReference type="InterPro" id="IPR026875">
    <property type="entry name" value="PHydrolase_assoc_dom"/>
</dbReference>
<dbReference type="STRING" id="82633.GCA_000974605_04098"/>
<dbReference type="Gene3D" id="1.10.3210.10">
    <property type="entry name" value="Hypothetical protein af1432"/>
    <property type="match status" value="1"/>
</dbReference>
<dbReference type="InterPro" id="IPR006674">
    <property type="entry name" value="HD_domain"/>
</dbReference>
<keyword evidence="1 2" id="KW-0378">Hydrolase</keyword>
<dbReference type="InterPro" id="IPR003607">
    <property type="entry name" value="HD/PDEase_dom"/>
</dbReference>
<evidence type="ECO:0000256" key="3">
    <source>
        <dbReference type="SAM" id="MobiDB-lite"/>
    </source>
</evidence>
<name>A0A2N5CFW0_9BURK</name>
<dbReference type="SMART" id="SM00471">
    <property type="entry name" value="HDc"/>
    <property type="match status" value="1"/>
</dbReference>
<dbReference type="CDD" id="cd00077">
    <property type="entry name" value="HDc"/>
    <property type="match status" value="1"/>
</dbReference>
<evidence type="ECO:0000313" key="5">
    <source>
        <dbReference type="EMBL" id="PLQ01126.1"/>
    </source>
</evidence>
<dbReference type="NCBIfam" id="NF002326">
    <property type="entry name" value="PRK01286.1-1"/>
    <property type="match status" value="1"/>
</dbReference>
<evidence type="ECO:0000256" key="1">
    <source>
        <dbReference type="ARBA" id="ARBA00022801"/>
    </source>
</evidence>
<dbReference type="InterPro" id="IPR006261">
    <property type="entry name" value="dGTPase"/>
</dbReference>
<dbReference type="FunFam" id="1.10.3210.10:FF:000024">
    <property type="entry name" value="Deoxyguanosinetriphosphate triphosphohydrolase-like protein"/>
    <property type="match status" value="1"/>
</dbReference>
<dbReference type="InterPro" id="IPR050135">
    <property type="entry name" value="dGTPase-like"/>
</dbReference>
<comment type="similarity">
    <text evidence="2">Belongs to the dGTPase family. Type 2 subfamily.</text>
</comment>
<gene>
    <name evidence="5" type="ORF">CYJ10_05355</name>
</gene>
<evidence type="ECO:0000256" key="2">
    <source>
        <dbReference type="HAMAP-Rule" id="MF_01212"/>
    </source>
</evidence>
<dbReference type="AlphaFoldDB" id="A0A2N5CFW0"/>
<proteinExistence type="inferred from homology"/>
<dbReference type="HAMAP" id="MF_01212">
    <property type="entry name" value="dGTPase_type2"/>
    <property type="match status" value="1"/>
</dbReference>
<dbReference type="PANTHER" id="PTHR11373:SF43">
    <property type="entry name" value="DEOXYGUANOSINETRIPHOSPHATE TRIPHOSPHOHYDROLASE-LIKE PROTEIN"/>
    <property type="match status" value="1"/>
</dbReference>
<feature type="domain" description="HD" evidence="4">
    <location>
        <begin position="73"/>
        <end position="204"/>
    </location>
</feature>
<reference evidence="5 6" key="1">
    <citation type="submission" date="2017-12" db="EMBL/GenBank/DDBJ databases">
        <title>Genome sequence of the active heterotrophic nitrifier-denitrifier, Cupriavidus pauculus UM1.</title>
        <authorList>
            <person name="Putonti C."/>
            <person name="Castignetti D."/>
        </authorList>
    </citation>
    <scope>NUCLEOTIDE SEQUENCE [LARGE SCALE GENOMIC DNA]</scope>
    <source>
        <strain evidence="5 6">UM1</strain>
    </source>
</reference>
<comment type="caution">
    <text evidence="5">The sequence shown here is derived from an EMBL/GenBank/DDBJ whole genome shotgun (WGS) entry which is preliminary data.</text>
</comment>
<protein>
    <recommendedName>
        <fullName evidence="2">Deoxyguanosinetriphosphate triphosphohydrolase-like protein</fullName>
    </recommendedName>
</protein>
<dbReference type="OrthoDB" id="9803619at2"/>
<dbReference type="GO" id="GO:0006203">
    <property type="term" value="P:dGTP catabolic process"/>
    <property type="evidence" value="ECO:0007669"/>
    <property type="project" value="TreeGrafter"/>
</dbReference>
<dbReference type="NCBIfam" id="TIGR01353">
    <property type="entry name" value="dGTP_triPase"/>
    <property type="match status" value="1"/>
</dbReference>
<feature type="region of interest" description="Disordered" evidence="3">
    <location>
        <begin position="19"/>
        <end position="41"/>
    </location>
</feature>
<dbReference type="Pfam" id="PF13286">
    <property type="entry name" value="HD_assoc"/>
    <property type="match status" value="1"/>
</dbReference>
<dbReference type="GO" id="GO:0008832">
    <property type="term" value="F:dGTPase activity"/>
    <property type="evidence" value="ECO:0007669"/>
    <property type="project" value="TreeGrafter"/>
</dbReference>
<dbReference type="InterPro" id="IPR023023">
    <property type="entry name" value="dNTPase_2"/>
</dbReference>
<accession>A0A2N5CFW0</accession>
<dbReference type="EMBL" id="PJRP01000002">
    <property type="protein sequence ID" value="PLQ01126.1"/>
    <property type="molecule type" value="Genomic_DNA"/>
</dbReference>
<organism evidence="5 6">
    <name type="scientific">Cupriavidus pauculus</name>
    <dbReference type="NCBI Taxonomy" id="82633"/>
    <lineage>
        <taxon>Bacteria</taxon>
        <taxon>Pseudomonadati</taxon>
        <taxon>Pseudomonadota</taxon>
        <taxon>Betaproteobacteria</taxon>
        <taxon>Burkholderiales</taxon>
        <taxon>Burkholderiaceae</taxon>
        <taxon>Cupriavidus</taxon>
    </lineage>
</organism>
<evidence type="ECO:0000313" key="6">
    <source>
        <dbReference type="Proteomes" id="UP000234341"/>
    </source>
</evidence>
<sequence>MTTAPATDLEAHLAPYAARSAKTRGRVHAEPASSSRSEFQRDRDRVIHSTAFRRLEYKTQVFVNHEGDLFRTRLTHSLEVAQIARSIARNLRLNEDLVEAISLAHDLGHTPFGHAGQDALNGCMKNHGGFEHNLQSLLVVDELEERYGGFNGLNLTFETREGILKHCSRVNAAALGELGRRFLEGAQPSLEAQLANLADEIAYNNHDIDDGLRSGLLTLEQLDEVPMWGRHRAEVATAFPGINGRRAINETVRRMINTLIVDLIETTGRNIAAANPKTIDDVRAAGPLVSFSPKIHEEAAALKRFLFRHLYRHYLVMRMSAKAQRIISDLFGAFMQDSRLLPPQYQAGHGADQPRLIAHYIAGMTDRYAIREHRRIFAVSESNSLG</sequence>
<dbReference type="SUPFAM" id="SSF109604">
    <property type="entry name" value="HD-domain/PDEase-like"/>
    <property type="match status" value="1"/>
</dbReference>
<dbReference type="PROSITE" id="PS51831">
    <property type="entry name" value="HD"/>
    <property type="match status" value="1"/>
</dbReference>
<dbReference type="Proteomes" id="UP000234341">
    <property type="component" value="Unassembled WGS sequence"/>
</dbReference>
<dbReference type="RefSeq" id="WP_101680498.1">
    <property type="nucleotide sequence ID" value="NZ_PJRP01000002.1"/>
</dbReference>
<evidence type="ECO:0000259" key="4">
    <source>
        <dbReference type="PROSITE" id="PS51831"/>
    </source>
</evidence>